<evidence type="ECO:0000259" key="2">
    <source>
        <dbReference type="Pfam" id="PF02899"/>
    </source>
</evidence>
<dbReference type="InterPro" id="IPR004107">
    <property type="entry name" value="Integrase_SAM-like_N"/>
</dbReference>
<feature type="domain" description="Integrase SAM-like N-terminal" evidence="2">
    <location>
        <begin position="46"/>
        <end position="96"/>
    </location>
</feature>
<dbReference type="EMBL" id="JBICYV010000035">
    <property type="protein sequence ID" value="MFG3016791.1"/>
    <property type="molecule type" value="Genomic_DNA"/>
</dbReference>
<gene>
    <name evidence="3" type="ORF">ACGFZB_41350</name>
</gene>
<proteinExistence type="predicted"/>
<comment type="caution">
    <text evidence="3">The sequence shown here is derived from an EMBL/GenBank/DDBJ whole genome shotgun (WGS) entry which is preliminary data.</text>
</comment>
<organism evidence="3 4">
    <name type="scientific">Streptomyces cinerochromogenes</name>
    <dbReference type="NCBI Taxonomy" id="66422"/>
    <lineage>
        <taxon>Bacteria</taxon>
        <taxon>Bacillati</taxon>
        <taxon>Actinomycetota</taxon>
        <taxon>Actinomycetes</taxon>
        <taxon>Kitasatosporales</taxon>
        <taxon>Streptomycetaceae</taxon>
        <taxon>Streptomyces</taxon>
    </lineage>
</organism>
<dbReference type="Pfam" id="PF02899">
    <property type="entry name" value="Phage_int_SAM_1"/>
    <property type="match status" value="1"/>
</dbReference>
<keyword evidence="1" id="KW-0238">DNA-binding</keyword>
<reference evidence="3 4" key="1">
    <citation type="submission" date="2024-10" db="EMBL/GenBank/DDBJ databases">
        <title>The Natural Products Discovery Center: Release of the First 8490 Sequenced Strains for Exploring Actinobacteria Biosynthetic Diversity.</title>
        <authorList>
            <person name="Kalkreuter E."/>
            <person name="Kautsar S.A."/>
            <person name="Yang D."/>
            <person name="Bader C.D."/>
            <person name="Teijaro C.N."/>
            <person name="Fluegel L."/>
            <person name="Davis C.M."/>
            <person name="Simpson J.R."/>
            <person name="Lauterbach L."/>
            <person name="Steele A.D."/>
            <person name="Gui C."/>
            <person name="Meng S."/>
            <person name="Li G."/>
            <person name="Viehrig K."/>
            <person name="Ye F."/>
            <person name="Su P."/>
            <person name="Kiefer A.F."/>
            <person name="Nichols A."/>
            <person name="Cepeda A.J."/>
            <person name="Yan W."/>
            <person name="Fan B."/>
            <person name="Jiang Y."/>
            <person name="Adhikari A."/>
            <person name="Zheng C.-J."/>
            <person name="Schuster L."/>
            <person name="Cowan T.M."/>
            <person name="Smanski M.J."/>
            <person name="Chevrette M.G."/>
            <person name="De Carvalho L.P.S."/>
            <person name="Shen B."/>
        </authorList>
    </citation>
    <scope>NUCLEOTIDE SEQUENCE [LARGE SCALE GENOMIC DNA]</scope>
    <source>
        <strain evidence="3 4">NPDC048320</strain>
    </source>
</reference>
<keyword evidence="4" id="KW-1185">Reference proteome</keyword>
<evidence type="ECO:0000313" key="4">
    <source>
        <dbReference type="Proteomes" id="UP001604267"/>
    </source>
</evidence>
<accession>A0ABW7BM43</accession>
<dbReference type="Gene3D" id="1.10.150.130">
    <property type="match status" value="1"/>
</dbReference>
<dbReference type="InterPro" id="IPR010998">
    <property type="entry name" value="Integrase_recombinase_N"/>
</dbReference>
<name>A0ABW7BM43_9ACTN</name>
<dbReference type="RefSeq" id="WP_392825913.1">
    <property type="nucleotide sequence ID" value="NZ_JBICYV010000035.1"/>
</dbReference>
<evidence type="ECO:0000313" key="3">
    <source>
        <dbReference type="EMBL" id="MFG3016791.1"/>
    </source>
</evidence>
<dbReference type="Proteomes" id="UP001604267">
    <property type="component" value="Unassembled WGS sequence"/>
</dbReference>
<protein>
    <submittedName>
        <fullName evidence="3">Site-specific integrase</fullName>
    </submittedName>
</protein>
<sequence>MLEMGGSTRDLVGFVLPESGGLVETADPGRPYMLLDADGAVVEAVDAFFGELQACGRPASTIRSYGMDLLRWWRFLAGWGLAWDRVTRVDARDFAAGCR</sequence>
<evidence type="ECO:0000256" key="1">
    <source>
        <dbReference type="ARBA" id="ARBA00023125"/>
    </source>
</evidence>